<dbReference type="SUPFAM" id="SSF52833">
    <property type="entry name" value="Thioredoxin-like"/>
    <property type="match status" value="1"/>
</dbReference>
<evidence type="ECO:0000256" key="1">
    <source>
        <dbReference type="ARBA" id="ARBA00023157"/>
    </source>
</evidence>
<accession>A0ABW0YP61</accession>
<reference evidence="4" key="1">
    <citation type="journal article" date="2019" name="Int. J. Syst. Evol. Microbiol.">
        <title>The Global Catalogue of Microorganisms (GCM) 10K type strain sequencing project: providing services to taxonomists for standard genome sequencing and annotation.</title>
        <authorList>
            <consortium name="The Broad Institute Genomics Platform"/>
            <consortium name="The Broad Institute Genome Sequencing Center for Infectious Disease"/>
            <person name="Wu L."/>
            <person name="Ma J."/>
        </authorList>
    </citation>
    <scope>NUCLEOTIDE SEQUENCE [LARGE SCALE GENOMIC DNA]</scope>
    <source>
        <strain evidence="4">CECT 7184</strain>
    </source>
</reference>
<dbReference type="PROSITE" id="PS51352">
    <property type="entry name" value="THIOREDOXIN_2"/>
    <property type="match status" value="1"/>
</dbReference>
<evidence type="ECO:0000259" key="2">
    <source>
        <dbReference type="PROSITE" id="PS51352"/>
    </source>
</evidence>
<name>A0ABW0YP61_9BACI</name>
<feature type="domain" description="Thioredoxin" evidence="2">
    <location>
        <begin position="1"/>
        <end position="139"/>
    </location>
</feature>
<dbReference type="InterPro" id="IPR013766">
    <property type="entry name" value="Thioredoxin_domain"/>
</dbReference>
<organism evidence="3 4">
    <name type="scientific">Thalassorhabdus alkalitolerans</name>
    <dbReference type="NCBI Taxonomy" id="2282697"/>
    <lineage>
        <taxon>Bacteria</taxon>
        <taxon>Bacillati</taxon>
        <taxon>Bacillota</taxon>
        <taxon>Bacilli</taxon>
        <taxon>Bacillales</taxon>
        <taxon>Bacillaceae</taxon>
        <taxon>Thalassorhabdus</taxon>
    </lineage>
</organism>
<proteinExistence type="predicted"/>
<gene>
    <name evidence="3" type="ORF">ACFPU1_16155</name>
</gene>
<dbReference type="Gene3D" id="3.40.30.10">
    <property type="entry name" value="Glutaredoxin"/>
    <property type="match status" value="1"/>
</dbReference>
<sequence>MKAPDFSLKNIQDGEFVELESYKGKPVMLTFWASWCPDSVKDLAQKNHFYESMKSEQLVFLTVNVTGREGNKEDGHAFLAKQGYRFPALADEGTKTYDQYRCMGVPTTVLINEEQEIVQMYNDKASFLTIMEGVTSILNK</sequence>
<dbReference type="InterPro" id="IPR000866">
    <property type="entry name" value="AhpC/TSA"/>
</dbReference>
<dbReference type="PANTHER" id="PTHR42852:SF13">
    <property type="entry name" value="PROTEIN DIPZ"/>
    <property type="match status" value="1"/>
</dbReference>
<keyword evidence="1" id="KW-1015">Disulfide bond</keyword>
<dbReference type="InterPro" id="IPR036249">
    <property type="entry name" value="Thioredoxin-like_sf"/>
</dbReference>
<dbReference type="PANTHER" id="PTHR42852">
    <property type="entry name" value="THIOL:DISULFIDE INTERCHANGE PROTEIN DSBE"/>
    <property type="match status" value="1"/>
</dbReference>
<dbReference type="CDD" id="cd02966">
    <property type="entry name" value="TlpA_like_family"/>
    <property type="match status" value="1"/>
</dbReference>
<keyword evidence="4" id="KW-1185">Reference proteome</keyword>
<evidence type="ECO:0000313" key="4">
    <source>
        <dbReference type="Proteomes" id="UP001596142"/>
    </source>
</evidence>
<dbReference type="RefSeq" id="WP_054635709.1">
    <property type="nucleotide sequence ID" value="NZ_JBHSOZ010000010.1"/>
</dbReference>
<dbReference type="Proteomes" id="UP001596142">
    <property type="component" value="Unassembled WGS sequence"/>
</dbReference>
<evidence type="ECO:0000313" key="3">
    <source>
        <dbReference type="EMBL" id="MFC5714285.1"/>
    </source>
</evidence>
<protein>
    <submittedName>
        <fullName evidence="3">TlpA disulfide reductase family protein</fullName>
    </submittedName>
</protein>
<comment type="caution">
    <text evidence="3">The sequence shown here is derived from an EMBL/GenBank/DDBJ whole genome shotgun (WGS) entry which is preliminary data.</text>
</comment>
<dbReference type="EMBL" id="JBHSOZ010000010">
    <property type="protein sequence ID" value="MFC5714285.1"/>
    <property type="molecule type" value="Genomic_DNA"/>
</dbReference>
<dbReference type="InterPro" id="IPR050553">
    <property type="entry name" value="Thioredoxin_ResA/DsbE_sf"/>
</dbReference>
<dbReference type="Pfam" id="PF00578">
    <property type="entry name" value="AhpC-TSA"/>
    <property type="match status" value="1"/>
</dbReference>